<proteinExistence type="predicted"/>
<evidence type="ECO:0000313" key="3">
    <source>
        <dbReference type="Proteomes" id="UP000033869"/>
    </source>
</evidence>
<keyword evidence="1" id="KW-0472">Membrane</keyword>
<comment type="caution">
    <text evidence="2">The sequence shown here is derived from an EMBL/GenBank/DDBJ whole genome shotgun (WGS) entry which is preliminary data.</text>
</comment>
<sequence>MDDTALIITSIATFAAVISAIYAIKSARTAKKALDDRQTPVLTLEHDSPYIRIRNIGRDTAKKINWSARGATIVSSADFTNILVPYVGSLTATQTISSGCDVYTFPLVLEMEPNNEARIILNYENIQGKKFQSKVLIKKQSDESYIIRLLSHSSI</sequence>
<organism evidence="2 3">
    <name type="scientific">candidate division CPR2 bacterium GW2011_GWC1_41_48</name>
    <dbReference type="NCBI Taxonomy" id="1618344"/>
    <lineage>
        <taxon>Bacteria</taxon>
        <taxon>Bacteria division CPR2</taxon>
    </lineage>
</organism>
<dbReference type="EMBL" id="LCBL01000005">
    <property type="protein sequence ID" value="KKS08714.1"/>
    <property type="molecule type" value="Genomic_DNA"/>
</dbReference>
<keyword evidence="1" id="KW-1133">Transmembrane helix</keyword>
<evidence type="ECO:0000313" key="2">
    <source>
        <dbReference type="EMBL" id="KKS08714.1"/>
    </source>
</evidence>
<name>A0A0G0W6W6_UNCC2</name>
<dbReference type="Proteomes" id="UP000033869">
    <property type="component" value="Unassembled WGS sequence"/>
</dbReference>
<dbReference type="AlphaFoldDB" id="A0A0G0W6W6"/>
<reference evidence="2 3" key="1">
    <citation type="journal article" date="2015" name="Nature">
        <title>rRNA introns, odd ribosomes, and small enigmatic genomes across a large radiation of phyla.</title>
        <authorList>
            <person name="Brown C.T."/>
            <person name="Hug L.A."/>
            <person name="Thomas B.C."/>
            <person name="Sharon I."/>
            <person name="Castelle C.J."/>
            <person name="Singh A."/>
            <person name="Wilkins M.J."/>
            <person name="Williams K.H."/>
            <person name="Banfield J.F."/>
        </authorList>
    </citation>
    <scope>NUCLEOTIDE SEQUENCE [LARGE SCALE GENOMIC DNA]</scope>
</reference>
<evidence type="ECO:0000256" key="1">
    <source>
        <dbReference type="SAM" id="Phobius"/>
    </source>
</evidence>
<accession>A0A0G0W6W6</accession>
<protein>
    <submittedName>
        <fullName evidence="2">Uncharacterized protein</fullName>
    </submittedName>
</protein>
<feature type="transmembrane region" description="Helical" evidence="1">
    <location>
        <begin position="6"/>
        <end position="24"/>
    </location>
</feature>
<keyword evidence="1" id="KW-0812">Transmembrane</keyword>
<gene>
    <name evidence="2" type="ORF">UU65_C0005G0025</name>
</gene>